<comment type="caution">
    <text evidence="1">The sequence shown here is derived from an EMBL/GenBank/DDBJ whole genome shotgun (WGS) entry which is preliminary data.</text>
</comment>
<dbReference type="EMBL" id="VTWU01000009">
    <property type="protein sequence ID" value="KAA9325575.1"/>
    <property type="molecule type" value="Genomic_DNA"/>
</dbReference>
<keyword evidence="2" id="KW-1185">Reference proteome</keyword>
<accession>A0A7L4ZXV1</accession>
<dbReference type="Proteomes" id="UP000326380">
    <property type="component" value="Unassembled WGS sequence"/>
</dbReference>
<protein>
    <submittedName>
        <fullName evidence="1">Uncharacterized protein</fullName>
    </submittedName>
</protein>
<evidence type="ECO:0000313" key="2">
    <source>
        <dbReference type="Proteomes" id="UP000326380"/>
    </source>
</evidence>
<proteinExistence type="predicted"/>
<reference evidence="1 2" key="1">
    <citation type="submission" date="2019-09" db="EMBL/GenBank/DDBJ databases">
        <title>Genome sequence of Hymenobacter sp. M3.</title>
        <authorList>
            <person name="Srinivasan S."/>
        </authorList>
    </citation>
    <scope>NUCLEOTIDE SEQUENCE [LARGE SCALE GENOMIC DNA]</scope>
    <source>
        <strain evidence="1 2">M3</strain>
    </source>
</reference>
<sequence>MTTPKEQAAYNPRTPAAQTSPKQEQPYRLLGVIDPDMNNTVAFALKVPRDWEVKQSFKRKWNGAIPSPQIYLSFRSPDGTQQIEYLPANEYTYSEGPMADNMRAQMQSMGIPNTNPGELQPRSALAYIKQVLLPELAQRGMRLRDVGNETELPDQPAANQVVKSSAYVDGVLANGRKARVECRMQLQTVRSNGETYYAWQVVPSITQTSGELAASYAHTKAAQESITMNPTWQQLNNDVVQRGMKANSDANDQNLADQRRWAEIQQRGHDQRMADIQRSGAANTAAFNDRMNQMDQQHNAYMDRSRSQDRQHEYAVDAIREKEKYADPTTGERVKVDAGYNHVYTDRQGNYYGSNTPVKATDVNWQELQRVALKDY</sequence>
<gene>
    <name evidence="1" type="ORF">F0P96_19805</name>
</gene>
<organism evidence="1 2">
    <name type="scientific">Hymenobacter busanensis</name>
    <dbReference type="NCBI Taxonomy" id="2607656"/>
    <lineage>
        <taxon>Bacteria</taxon>
        <taxon>Pseudomonadati</taxon>
        <taxon>Bacteroidota</taxon>
        <taxon>Cytophagia</taxon>
        <taxon>Cytophagales</taxon>
        <taxon>Hymenobacteraceae</taxon>
        <taxon>Hymenobacter</taxon>
    </lineage>
</organism>
<dbReference type="AlphaFoldDB" id="A0A7L4ZXV1"/>
<name>A0A7L4ZXV1_9BACT</name>
<evidence type="ECO:0000313" key="1">
    <source>
        <dbReference type="EMBL" id="KAA9325575.1"/>
    </source>
</evidence>
<dbReference type="RefSeq" id="WP_151080731.1">
    <property type="nucleotide sequence ID" value="NZ_CP047647.1"/>
</dbReference>